<evidence type="ECO:0000256" key="1">
    <source>
        <dbReference type="SAM" id="MobiDB-lite"/>
    </source>
</evidence>
<gene>
    <name evidence="2" type="ORF">PGQ11_008626</name>
</gene>
<dbReference type="EMBL" id="JAPCWZ010000005">
    <property type="protein sequence ID" value="KAK8862391.1"/>
    <property type="molecule type" value="Genomic_DNA"/>
</dbReference>
<feature type="compositionally biased region" description="Basic and acidic residues" evidence="1">
    <location>
        <begin position="47"/>
        <end position="64"/>
    </location>
</feature>
<feature type="region of interest" description="Disordered" evidence="1">
    <location>
        <begin position="32"/>
        <end position="70"/>
    </location>
</feature>
<organism evidence="2 3">
    <name type="scientific">Apiospora arundinis</name>
    <dbReference type="NCBI Taxonomy" id="335852"/>
    <lineage>
        <taxon>Eukaryota</taxon>
        <taxon>Fungi</taxon>
        <taxon>Dikarya</taxon>
        <taxon>Ascomycota</taxon>
        <taxon>Pezizomycotina</taxon>
        <taxon>Sordariomycetes</taxon>
        <taxon>Xylariomycetidae</taxon>
        <taxon>Amphisphaeriales</taxon>
        <taxon>Apiosporaceae</taxon>
        <taxon>Apiospora</taxon>
    </lineage>
</organism>
<dbReference type="Proteomes" id="UP001390339">
    <property type="component" value="Unassembled WGS sequence"/>
</dbReference>
<keyword evidence="3" id="KW-1185">Reference proteome</keyword>
<protein>
    <submittedName>
        <fullName evidence="2">Uncharacterized protein</fullName>
    </submittedName>
</protein>
<dbReference type="PANTHER" id="PTHR40788">
    <property type="entry name" value="CLR5 DOMAIN-CONTAINING PROTEIN-RELATED"/>
    <property type="match status" value="1"/>
</dbReference>
<comment type="caution">
    <text evidence="2">The sequence shown here is derived from an EMBL/GenBank/DDBJ whole genome shotgun (WGS) entry which is preliminary data.</text>
</comment>
<accession>A0ABR2IFN7</accession>
<proteinExistence type="predicted"/>
<dbReference type="PANTHER" id="PTHR40788:SF2">
    <property type="entry name" value="CLR5 DOMAIN-CONTAINING PROTEIN"/>
    <property type="match status" value="1"/>
</dbReference>
<sequence>MAGQRPLASPVVALAAADRPEKFKPAVLKVKVKTRGKATENQGPATADEKPKQEEEKGEEEKVVVVEAEEEEREQVLPPFFTGKVDDRAASVFDALFHKRGAPHGRPGEVKWVDFLHAMTVVGFRGEKMIGSVWQFAPAEGRTIQFHEPHPTGKIPFRVARAMGRRLRKHYNWGVLA</sequence>
<name>A0ABR2IFN7_9PEZI</name>
<reference evidence="2 3" key="1">
    <citation type="journal article" date="2024" name="IMA Fungus">
        <title>Apiospora arundinis, a panoply of carbohydrate-active enzymes and secondary metabolites.</title>
        <authorList>
            <person name="Sorensen T."/>
            <person name="Petersen C."/>
            <person name="Muurmann A.T."/>
            <person name="Christiansen J.V."/>
            <person name="Brundto M.L."/>
            <person name="Overgaard C.K."/>
            <person name="Boysen A.T."/>
            <person name="Wollenberg R.D."/>
            <person name="Larsen T.O."/>
            <person name="Sorensen J.L."/>
            <person name="Nielsen K.L."/>
            <person name="Sondergaard T.E."/>
        </authorList>
    </citation>
    <scope>NUCLEOTIDE SEQUENCE [LARGE SCALE GENOMIC DNA]</scope>
    <source>
        <strain evidence="2 3">AAU 773</strain>
    </source>
</reference>
<evidence type="ECO:0000313" key="2">
    <source>
        <dbReference type="EMBL" id="KAK8862391.1"/>
    </source>
</evidence>
<evidence type="ECO:0000313" key="3">
    <source>
        <dbReference type="Proteomes" id="UP001390339"/>
    </source>
</evidence>